<keyword evidence="1" id="KW-1133">Transmembrane helix</keyword>
<dbReference type="AlphaFoldDB" id="A0AAU7YQB9"/>
<protein>
    <submittedName>
        <fullName evidence="2">Ankyrin repeat domain-containing protein</fullName>
    </submittedName>
</protein>
<dbReference type="EMBL" id="CP158587">
    <property type="protein sequence ID" value="XCA35033.1"/>
    <property type="molecule type" value="Genomic_DNA"/>
</dbReference>
<evidence type="ECO:0000313" key="2">
    <source>
        <dbReference type="EMBL" id="XCA35033.1"/>
    </source>
</evidence>
<name>A0AAU7YQB9_9RICK</name>
<feature type="transmembrane region" description="Helical" evidence="1">
    <location>
        <begin position="166"/>
        <end position="184"/>
    </location>
</feature>
<keyword evidence="1" id="KW-0472">Membrane</keyword>
<gene>
    <name evidence="2" type="ORF">ABS861_06785</name>
</gene>
<sequence>MDDLFEIARKGNKDEFVNACKKRVACVAKHSFGKNGNPFHIAANEGFLLSALKEIIKYLEEDTKSKVEEAKDWKEVKKLEKEFKDNKKYIKEALLDKSYIKDNKAVSPLYFLDPAEQKKVKQIADIKCGFICNKKFHICLYIVGAIVCATAMCVSLYLLFSVSQSLALASIATIASGGSSYLLFKACNEIYGLHNESTIVTDPDVMQLVDVGLTPV</sequence>
<proteinExistence type="predicted"/>
<reference evidence="2" key="1">
    <citation type="submission" date="2024-06" db="EMBL/GenBank/DDBJ databases">
        <title>Genome assembly of the Oeneis chryxus ivallda.</title>
        <authorList>
            <person name="MacDonald Z."/>
            <person name="Shaffer H.B."/>
            <person name="Gillespie T."/>
            <person name="Marimuthu M.P.A."/>
            <person name="Nguyen O."/>
            <person name="Fairbairn C.W."/>
            <person name="Seligmann W.E."/>
            <person name="Escalona M."/>
            <person name="Miller C."/>
            <person name="Toffelmier E."/>
        </authorList>
    </citation>
    <scope>NUCLEOTIDE SEQUENCE</scope>
    <source>
        <strain evidence="2">CCGP_102_HBS-TG_Oc004</strain>
    </source>
</reference>
<feature type="transmembrane region" description="Helical" evidence="1">
    <location>
        <begin position="138"/>
        <end position="160"/>
    </location>
</feature>
<keyword evidence="1" id="KW-0812">Transmembrane</keyword>
<organism evidence="2">
    <name type="scientific">Wolbachia endosymbiont of Oeneis ivallda</name>
    <dbReference type="NCBI Taxonomy" id="3171168"/>
    <lineage>
        <taxon>Bacteria</taxon>
        <taxon>Pseudomonadati</taxon>
        <taxon>Pseudomonadota</taxon>
        <taxon>Alphaproteobacteria</taxon>
        <taxon>Rickettsiales</taxon>
        <taxon>Anaplasmataceae</taxon>
        <taxon>Wolbachieae</taxon>
        <taxon>Wolbachia</taxon>
    </lineage>
</organism>
<evidence type="ECO:0000256" key="1">
    <source>
        <dbReference type="SAM" id="Phobius"/>
    </source>
</evidence>
<accession>A0AAU7YQB9</accession>